<evidence type="ECO:0000256" key="4">
    <source>
        <dbReference type="ARBA" id="ARBA00011819"/>
    </source>
</evidence>
<dbReference type="STRING" id="224129.A0A1W4X2V0"/>
<organism evidence="16 17">
    <name type="scientific">Agrilus planipennis</name>
    <name type="common">Emerald ash borer</name>
    <name type="synonym">Agrilus marcopoli</name>
    <dbReference type="NCBI Taxonomy" id="224129"/>
    <lineage>
        <taxon>Eukaryota</taxon>
        <taxon>Metazoa</taxon>
        <taxon>Ecdysozoa</taxon>
        <taxon>Arthropoda</taxon>
        <taxon>Hexapoda</taxon>
        <taxon>Insecta</taxon>
        <taxon>Pterygota</taxon>
        <taxon>Neoptera</taxon>
        <taxon>Endopterygota</taxon>
        <taxon>Coleoptera</taxon>
        <taxon>Polyphaga</taxon>
        <taxon>Elateriformia</taxon>
        <taxon>Buprestoidea</taxon>
        <taxon>Buprestidae</taxon>
        <taxon>Agrilinae</taxon>
        <taxon>Agrilus</taxon>
    </lineage>
</organism>
<evidence type="ECO:0000256" key="5">
    <source>
        <dbReference type="ARBA" id="ARBA00014387"/>
    </source>
</evidence>
<dbReference type="InParanoid" id="A0A1W4X2V0"/>
<evidence type="ECO:0000256" key="1">
    <source>
        <dbReference type="ARBA" id="ARBA00002838"/>
    </source>
</evidence>
<feature type="signal peptide" evidence="15">
    <location>
        <begin position="1"/>
        <end position="20"/>
    </location>
</feature>
<evidence type="ECO:0000256" key="2">
    <source>
        <dbReference type="ARBA" id="ARBA00004115"/>
    </source>
</evidence>
<evidence type="ECO:0000313" key="17">
    <source>
        <dbReference type="RefSeq" id="XP_018330409.1"/>
    </source>
</evidence>
<comment type="function">
    <text evidence="1">TRAP proteins are part of a complex whose function is to bind calcium to the ER membrane and thereby regulate the retention of ER resident proteins.</text>
</comment>
<keyword evidence="12" id="KW-0472">Membrane</keyword>
<protein>
    <recommendedName>
        <fullName evidence="5">Translocon-associated protein subunit delta</fullName>
    </recommendedName>
    <alternativeName>
        <fullName evidence="14">Signal sequence receptor subunit delta</fullName>
    </alternativeName>
</protein>
<keyword evidence="13" id="KW-1015">Disulfide bond</keyword>
<dbReference type="FunCoup" id="A0A1W4X2V0">
    <property type="interactions" value="1461"/>
</dbReference>
<evidence type="ECO:0000256" key="13">
    <source>
        <dbReference type="ARBA" id="ARBA00023157"/>
    </source>
</evidence>
<keyword evidence="10" id="KW-0832">Ubl conjugation</keyword>
<dbReference type="PANTHER" id="PTHR12731">
    <property type="entry name" value="TRANSLOCON-ASSOCIATED PROTEIN, DELTA SUBUNIT"/>
    <property type="match status" value="1"/>
</dbReference>
<comment type="similarity">
    <text evidence="3">Belongs to the TRAP-delta family.</text>
</comment>
<dbReference type="GeneID" id="108740548"/>
<evidence type="ECO:0000256" key="14">
    <source>
        <dbReference type="ARBA" id="ARBA00031791"/>
    </source>
</evidence>
<evidence type="ECO:0000256" key="12">
    <source>
        <dbReference type="ARBA" id="ARBA00023136"/>
    </source>
</evidence>
<dbReference type="GO" id="GO:0005789">
    <property type="term" value="C:endoplasmic reticulum membrane"/>
    <property type="evidence" value="ECO:0007669"/>
    <property type="project" value="UniProtKB-SubCell"/>
</dbReference>
<dbReference type="Pfam" id="PF05404">
    <property type="entry name" value="TRAP-delta"/>
    <property type="match status" value="1"/>
</dbReference>
<dbReference type="CTD" id="45680"/>
<keyword evidence="6" id="KW-1017">Isopeptide bond</keyword>
<keyword evidence="8 15" id="KW-0732">Signal</keyword>
<accession>A0A1W4X2V0</accession>
<dbReference type="PANTHER" id="PTHR12731:SF1">
    <property type="entry name" value="TRANSLOCON-ASSOCIATED PROTEIN SUBUNIT DELTA"/>
    <property type="match status" value="1"/>
</dbReference>
<keyword evidence="16" id="KW-1185">Reference proteome</keyword>
<name>A0A1W4X2V0_AGRPL</name>
<evidence type="ECO:0000313" key="16">
    <source>
        <dbReference type="Proteomes" id="UP000192223"/>
    </source>
</evidence>
<dbReference type="RefSeq" id="XP_018330409.1">
    <property type="nucleotide sequence ID" value="XM_018474907.2"/>
</dbReference>
<evidence type="ECO:0000256" key="6">
    <source>
        <dbReference type="ARBA" id="ARBA00022499"/>
    </source>
</evidence>
<proteinExistence type="inferred from homology"/>
<comment type="subunit">
    <text evidence="4">Heterotetramer of TRAP-alpha, TRAP-beta, TRAP-delta and TRAP-gamma.</text>
</comment>
<gene>
    <name evidence="17" type="primary">LOC108740548</name>
</gene>
<dbReference type="KEGG" id="apln:108740548"/>
<evidence type="ECO:0000256" key="9">
    <source>
        <dbReference type="ARBA" id="ARBA00022824"/>
    </source>
</evidence>
<sequence length="168" mass="18228">MIGYARIGVIFSVLIAAVNCDSCVRPEVSLKPFTTEDATVVTNIAYIAEFDLKCESGSVNNLYADIEGRIGPISKVGPTSYQVSWVEEVKSAKTGDRVIRLFDEEGYVALRKAIRSGQDITSVEPLVYVVLNHPGAFTGPWFRSESVAVVVGFIIAYIAVSSRSKLSS</sequence>
<keyword evidence="7" id="KW-0812">Transmembrane</keyword>
<evidence type="ECO:0000256" key="8">
    <source>
        <dbReference type="ARBA" id="ARBA00022729"/>
    </source>
</evidence>
<dbReference type="InterPro" id="IPR008855">
    <property type="entry name" value="TRAP-delta"/>
</dbReference>
<reference evidence="17" key="1">
    <citation type="submission" date="2025-08" db="UniProtKB">
        <authorList>
            <consortium name="RefSeq"/>
        </authorList>
    </citation>
    <scope>IDENTIFICATION</scope>
    <source>
        <tissue evidence="17">Entire body</tissue>
    </source>
</reference>
<evidence type="ECO:0000256" key="7">
    <source>
        <dbReference type="ARBA" id="ARBA00022692"/>
    </source>
</evidence>
<dbReference type="AlphaFoldDB" id="A0A1W4X2V0"/>
<dbReference type="OrthoDB" id="10055808at2759"/>
<evidence type="ECO:0000256" key="3">
    <source>
        <dbReference type="ARBA" id="ARBA00009294"/>
    </source>
</evidence>
<evidence type="ECO:0000256" key="10">
    <source>
        <dbReference type="ARBA" id="ARBA00022843"/>
    </source>
</evidence>
<feature type="chain" id="PRO_5010738252" description="Translocon-associated protein subunit delta" evidence="15">
    <location>
        <begin position="21"/>
        <end position="168"/>
    </location>
</feature>
<keyword evidence="11" id="KW-1133">Transmembrane helix</keyword>
<keyword evidence="9" id="KW-0256">Endoplasmic reticulum</keyword>
<comment type="subcellular location">
    <subcellularLocation>
        <location evidence="2">Endoplasmic reticulum membrane</location>
        <topology evidence="2">Single-pass type I membrane protein</topology>
    </subcellularLocation>
</comment>
<evidence type="ECO:0000256" key="15">
    <source>
        <dbReference type="SAM" id="SignalP"/>
    </source>
</evidence>
<evidence type="ECO:0000256" key="11">
    <source>
        <dbReference type="ARBA" id="ARBA00022989"/>
    </source>
</evidence>
<dbReference type="Proteomes" id="UP000192223">
    <property type="component" value="Unplaced"/>
</dbReference>